<evidence type="ECO:0000256" key="3">
    <source>
        <dbReference type="ARBA" id="ARBA00023180"/>
    </source>
</evidence>
<keyword evidence="6" id="KW-1185">Reference proteome</keyword>
<dbReference type="Gene3D" id="2.20.100.10">
    <property type="entry name" value="Thrombospondin type-1 (TSP1) repeat"/>
    <property type="match status" value="1"/>
</dbReference>
<name>A0ABV0UJS9_9TELE</name>
<accession>A0ABV0UJS9</accession>
<dbReference type="InterPro" id="IPR000884">
    <property type="entry name" value="TSP1_rpt"/>
</dbReference>
<feature type="domain" description="Spondin-like TSP1" evidence="4">
    <location>
        <begin position="25"/>
        <end position="83"/>
    </location>
</feature>
<dbReference type="Proteomes" id="UP001482620">
    <property type="component" value="Unassembled WGS sequence"/>
</dbReference>
<dbReference type="SUPFAM" id="SSF82895">
    <property type="entry name" value="TSP-1 type 1 repeat"/>
    <property type="match status" value="1"/>
</dbReference>
<dbReference type="InterPro" id="IPR036383">
    <property type="entry name" value="TSP1_rpt_sf"/>
</dbReference>
<organism evidence="5 6">
    <name type="scientific">Ilyodon furcidens</name>
    <name type="common">goldbreast splitfin</name>
    <dbReference type="NCBI Taxonomy" id="33524"/>
    <lineage>
        <taxon>Eukaryota</taxon>
        <taxon>Metazoa</taxon>
        <taxon>Chordata</taxon>
        <taxon>Craniata</taxon>
        <taxon>Vertebrata</taxon>
        <taxon>Euteleostomi</taxon>
        <taxon>Actinopterygii</taxon>
        <taxon>Neopterygii</taxon>
        <taxon>Teleostei</taxon>
        <taxon>Neoteleostei</taxon>
        <taxon>Acanthomorphata</taxon>
        <taxon>Ovalentaria</taxon>
        <taxon>Atherinomorphae</taxon>
        <taxon>Cyprinodontiformes</taxon>
        <taxon>Goodeidae</taxon>
        <taxon>Ilyodon</taxon>
    </lineage>
</organism>
<protein>
    <recommendedName>
        <fullName evidence="4">Spondin-like TSP1 domain-containing protein</fullName>
    </recommendedName>
</protein>
<evidence type="ECO:0000256" key="1">
    <source>
        <dbReference type="ARBA" id="ARBA00022729"/>
    </source>
</evidence>
<evidence type="ECO:0000313" key="6">
    <source>
        <dbReference type="Proteomes" id="UP001482620"/>
    </source>
</evidence>
<comment type="caution">
    <text evidence="5">The sequence shown here is derived from an EMBL/GenBank/DDBJ whole genome shotgun (WGS) entry which is preliminary data.</text>
</comment>
<dbReference type="InterPro" id="IPR044004">
    <property type="entry name" value="TSP1_spondin_dom"/>
</dbReference>
<dbReference type="InterPro" id="IPR051418">
    <property type="entry name" value="Spondin/Thrombospondin_T1"/>
</dbReference>
<dbReference type="PANTHER" id="PTHR11311:SF7">
    <property type="entry name" value="THROMBOSPONDIN TYPE-1 DOMAIN-CONTAINING PROTEIN 7B"/>
    <property type="match status" value="1"/>
</dbReference>
<evidence type="ECO:0000259" key="4">
    <source>
        <dbReference type="Pfam" id="PF19028"/>
    </source>
</evidence>
<sequence length="150" mass="16304">MPDTHCVDNPPPTKEACNVACSADCVVGSWSSWSSCSHSCATKTAEGKQSRTRTVLAIPGKDGKACPATPALEEWRVCNDHPCTVFYWETSEWGFCTEDASAKFNETSLWNGTSSCSVGVQSRNVSCMKMNAGPVISKRYDLCYEVVLMS</sequence>
<dbReference type="EMBL" id="JAHRIQ010072112">
    <property type="protein sequence ID" value="MEQ2245006.1"/>
    <property type="molecule type" value="Genomic_DNA"/>
</dbReference>
<dbReference type="Pfam" id="PF19028">
    <property type="entry name" value="TSP1_spondin"/>
    <property type="match status" value="1"/>
</dbReference>
<reference evidence="5 6" key="1">
    <citation type="submission" date="2021-06" db="EMBL/GenBank/DDBJ databases">
        <authorList>
            <person name="Palmer J.M."/>
        </authorList>
    </citation>
    <scope>NUCLEOTIDE SEQUENCE [LARGE SCALE GENOMIC DNA]</scope>
    <source>
        <strain evidence="6">if_2019</strain>
        <tissue evidence="5">Muscle</tissue>
    </source>
</reference>
<evidence type="ECO:0000313" key="5">
    <source>
        <dbReference type="EMBL" id="MEQ2245006.1"/>
    </source>
</evidence>
<dbReference type="SMART" id="SM00209">
    <property type="entry name" value="TSP1"/>
    <property type="match status" value="1"/>
</dbReference>
<dbReference type="PROSITE" id="PS50092">
    <property type="entry name" value="TSP1"/>
    <property type="match status" value="1"/>
</dbReference>
<keyword evidence="1" id="KW-0732">Signal</keyword>
<dbReference type="PANTHER" id="PTHR11311">
    <property type="entry name" value="SPONDIN"/>
    <property type="match status" value="1"/>
</dbReference>
<proteinExistence type="predicted"/>
<gene>
    <name evidence="5" type="ORF">ILYODFUR_023065</name>
</gene>
<evidence type="ECO:0000256" key="2">
    <source>
        <dbReference type="ARBA" id="ARBA00023157"/>
    </source>
</evidence>
<keyword evidence="3" id="KW-0325">Glycoprotein</keyword>
<keyword evidence="2" id="KW-1015">Disulfide bond</keyword>